<feature type="domain" description="RRM" evidence="10">
    <location>
        <begin position="549"/>
        <end position="623"/>
    </location>
</feature>
<dbReference type="SUPFAM" id="SSF54928">
    <property type="entry name" value="RNA-binding domain, RBD"/>
    <property type="match status" value="2"/>
</dbReference>
<dbReference type="InterPro" id="IPR035979">
    <property type="entry name" value="RBD_domain_sf"/>
</dbReference>
<dbReference type="GO" id="GO:0003723">
    <property type="term" value="F:RNA binding"/>
    <property type="evidence" value="ECO:0007669"/>
    <property type="project" value="UniProtKB-UniRule"/>
</dbReference>
<keyword evidence="6 8" id="KW-0238">DNA-binding</keyword>
<dbReference type="PANTHER" id="PTHR15592">
    <property type="entry name" value="MATRIN 3/NUCLEAR PROTEIN 220-RELATED"/>
    <property type="match status" value="1"/>
</dbReference>
<keyword evidence="1" id="KW-0479">Metal-binding</keyword>
<dbReference type="InterPro" id="IPR021790">
    <property type="entry name" value="PTBP1-like_RRM2"/>
</dbReference>
<evidence type="ECO:0000259" key="11">
    <source>
        <dbReference type="PROSITE" id="PS50950"/>
    </source>
</evidence>
<dbReference type="Pfam" id="PF05485">
    <property type="entry name" value="THAP"/>
    <property type="match status" value="1"/>
</dbReference>
<dbReference type="InterPro" id="IPR000504">
    <property type="entry name" value="RRM_dom"/>
</dbReference>
<dbReference type="InterPro" id="IPR012677">
    <property type="entry name" value="Nucleotide-bd_a/b_plait_sf"/>
</dbReference>
<feature type="domain" description="RRM" evidence="10">
    <location>
        <begin position="165"/>
        <end position="241"/>
    </location>
</feature>
<comment type="caution">
    <text evidence="12">The sequence shown here is derived from an EMBL/GenBank/DDBJ whole genome shotgun (WGS) entry which is preliminary data.</text>
</comment>
<dbReference type="Pfam" id="PF22976">
    <property type="entry name" value="RRM_10"/>
    <property type="match status" value="1"/>
</dbReference>
<keyword evidence="13" id="KW-1185">Reference proteome</keyword>
<feature type="domain" description="THAP-type" evidence="11">
    <location>
        <begin position="1"/>
        <end position="87"/>
    </location>
</feature>
<evidence type="ECO:0000256" key="7">
    <source>
        <dbReference type="PROSITE-ProRule" id="PRU00176"/>
    </source>
</evidence>
<dbReference type="Pfam" id="PF11835">
    <property type="entry name" value="RRM_8"/>
    <property type="match status" value="1"/>
</dbReference>
<dbReference type="Pfam" id="PF13893">
    <property type="entry name" value="RRM_5"/>
    <property type="match status" value="1"/>
</dbReference>
<feature type="region of interest" description="Disordered" evidence="9">
    <location>
        <begin position="378"/>
        <end position="425"/>
    </location>
</feature>
<keyword evidence="2" id="KW-0677">Repeat</keyword>
<dbReference type="GO" id="GO:0003677">
    <property type="term" value="F:DNA binding"/>
    <property type="evidence" value="ECO:0007669"/>
    <property type="project" value="UniProtKB-UniRule"/>
</dbReference>
<dbReference type="EMBL" id="CAXKWB010009440">
    <property type="protein sequence ID" value="CAL4094763.1"/>
    <property type="molecule type" value="Genomic_DNA"/>
</dbReference>
<dbReference type="Gene3D" id="3.30.70.330">
    <property type="match status" value="3"/>
</dbReference>
<feature type="region of interest" description="Disordered" evidence="9">
    <location>
        <begin position="98"/>
        <end position="123"/>
    </location>
</feature>
<dbReference type="SMART" id="SM00692">
    <property type="entry name" value="DM3"/>
    <property type="match status" value="1"/>
</dbReference>
<dbReference type="SUPFAM" id="SSF57716">
    <property type="entry name" value="Glucocorticoid receptor-like (DNA-binding domain)"/>
    <property type="match status" value="1"/>
</dbReference>
<feature type="region of interest" description="Disordered" evidence="9">
    <location>
        <begin position="250"/>
        <end position="277"/>
    </location>
</feature>
<evidence type="ECO:0000256" key="3">
    <source>
        <dbReference type="ARBA" id="ARBA00022771"/>
    </source>
</evidence>
<dbReference type="FunFam" id="3.30.70.330:FF:000341">
    <property type="entry name" value="Hephaestus, isoform C"/>
    <property type="match status" value="1"/>
</dbReference>
<evidence type="ECO:0000256" key="2">
    <source>
        <dbReference type="ARBA" id="ARBA00022737"/>
    </source>
</evidence>
<evidence type="ECO:0000313" key="13">
    <source>
        <dbReference type="Proteomes" id="UP001497623"/>
    </source>
</evidence>
<dbReference type="CDD" id="cd12425">
    <property type="entry name" value="RRM4_PTBP1_like"/>
    <property type="match status" value="1"/>
</dbReference>
<dbReference type="InterPro" id="IPR055204">
    <property type="entry name" value="HNRNPL_RRM"/>
</dbReference>
<dbReference type="SMART" id="SM00360">
    <property type="entry name" value="RRM"/>
    <property type="match status" value="3"/>
</dbReference>
<organism evidence="12 13">
    <name type="scientific">Meganyctiphanes norvegica</name>
    <name type="common">Northern krill</name>
    <name type="synonym">Thysanopoda norvegica</name>
    <dbReference type="NCBI Taxonomy" id="48144"/>
    <lineage>
        <taxon>Eukaryota</taxon>
        <taxon>Metazoa</taxon>
        <taxon>Ecdysozoa</taxon>
        <taxon>Arthropoda</taxon>
        <taxon>Crustacea</taxon>
        <taxon>Multicrustacea</taxon>
        <taxon>Malacostraca</taxon>
        <taxon>Eumalacostraca</taxon>
        <taxon>Eucarida</taxon>
        <taxon>Euphausiacea</taxon>
        <taxon>Euphausiidae</taxon>
        <taxon>Meganyctiphanes</taxon>
    </lineage>
</organism>
<keyword evidence="3 8" id="KW-0863">Zinc-finger</keyword>
<feature type="compositionally biased region" description="Gly residues" evidence="9">
    <location>
        <begin position="400"/>
        <end position="409"/>
    </location>
</feature>
<accession>A0AAV2QNL4</accession>
<dbReference type="GO" id="GO:0008270">
    <property type="term" value="F:zinc ion binding"/>
    <property type="evidence" value="ECO:0007669"/>
    <property type="project" value="UniProtKB-KW"/>
</dbReference>
<keyword evidence="5 7" id="KW-0694">RNA-binding</keyword>
<proteinExistence type="predicted"/>
<evidence type="ECO:0000256" key="9">
    <source>
        <dbReference type="SAM" id="MobiDB-lite"/>
    </source>
</evidence>
<evidence type="ECO:0000256" key="4">
    <source>
        <dbReference type="ARBA" id="ARBA00022833"/>
    </source>
</evidence>
<evidence type="ECO:0000256" key="5">
    <source>
        <dbReference type="ARBA" id="ARBA00022884"/>
    </source>
</evidence>
<evidence type="ECO:0000256" key="1">
    <source>
        <dbReference type="ARBA" id="ARBA00022723"/>
    </source>
</evidence>
<protein>
    <submittedName>
        <fullName evidence="12">Uncharacterized protein</fullName>
    </submittedName>
</protein>
<feature type="domain" description="RRM" evidence="10">
    <location>
        <begin position="431"/>
        <end position="505"/>
    </location>
</feature>
<reference evidence="12 13" key="1">
    <citation type="submission" date="2024-05" db="EMBL/GenBank/DDBJ databases">
        <authorList>
            <person name="Wallberg A."/>
        </authorList>
    </citation>
    <scope>NUCLEOTIDE SEQUENCE [LARGE SCALE GENOMIC DNA]</scope>
</reference>
<keyword evidence="4" id="KW-0862">Zinc</keyword>
<dbReference type="InterPro" id="IPR006612">
    <property type="entry name" value="THAP_Znf"/>
</dbReference>
<evidence type="ECO:0000256" key="6">
    <source>
        <dbReference type="ARBA" id="ARBA00023125"/>
    </source>
</evidence>
<evidence type="ECO:0000259" key="10">
    <source>
        <dbReference type="PROSITE" id="PS50102"/>
    </source>
</evidence>
<evidence type="ECO:0000256" key="8">
    <source>
        <dbReference type="PROSITE-ProRule" id="PRU00309"/>
    </source>
</evidence>
<evidence type="ECO:0000313" key="12">
    <source>
        <dbReference type="EMBL" id="CAL4094763.1"/>
    </source>
</evidence>
<dbReference type="Proteomes" id="UP001497623">
    <property type="component" value="Unassembled WGS sequence"/>
</dbReference>
<sequence>MSRCAVNNCRNEGSFRIPRDPLIKKLWLSALRSEQLTYEELNDDNHRCNRIAVCPTHFKQDDFMSYDSQGVRYTKKVLRPGSVPTIFPWSNDNNHNAPNYNYRNDSYDDQNSYNESSNERASKRMRGLHDLPQEGESLLGQPPPMLPLAQGGGPAMMFGGENTVLLVLVDRMTYPVTLDTLQKVFSRFGRVLKIATFTKNNTFQAHIQFPDAEAAQNAKMNLTGRNIYNGCCTLRIEDSRLTNLNVKYNNDESRDYTNPNLPSGPSDALFPSPGNNSQQGLLPLPEGALPISRGQGLMDLPQNNAFPMMQGGGMPGGGMPGAGMLGGMPNMGHRGLMNLPDGMNSAPLGGGLMNQPPPGLNTNMSAAMARGDIRSRLSDQAPGRQGRNSRWNAPHPGPPGGLMGMGDGPGRLPMQDRMGGRGPPGGPMPNCVLLVSSLNQDKVTCDAIFTLFGVYGDVLRVKILFNKKDTAMVQMAEPRQVELAIHNLDKVTFWGKTIRVNQSKHQSVQMPRDNDSEAARYTKDYSNSPLHRFKKPGSKNYQNIFPPGPVLHLSNLPTDIDSRELEEAFTDAGATVVDFKFFDNRKMALIKLSSTEDAIEALIKMNNYQLDKKSYLRVSFSKSTF</sequence>
<gene>
    <name evidence="12" type="ORF">MNOR_LOCUS15231</name>
</gene>
<dbReference type="CDD" id="cd12423">
    <property type="entry name" value="RRM3_PTBP1_like"/>
    <property type="match status" value="1"/>
</dbReference>
<name>A0AAV2QNL4_MEGNR</name>
<dbReference type="SMART" id="SM00980">
    <property type="entry name" value="THAP"/>
    <property type="match status" value="1"/>
</dbReference>
<dbReference type="PROSITE" id="PS50102">
    <property type="entry name" value="RRM"/>
    <property type="match status" value="3"/>
</dbReference>
<dbReference type="AlphaFoldDB" id="A0AAV2QNL4"/>
<dbReference type="PROSITE" id="PS50950">
    <property type="entry name" value="ZF_THAP"/>
    <property type="match status" value="1"/>
</dbReference>